<feature type="transmembrane region" description="Helical" evidence="6">
    <location>
        <begin position="131"/>
        <end position="156"/>
    </location>
</feature>
<reference evidence="8" key="1">
    <citation type="submission" date="2020-10" db="EMBL/GenBank/DDBJ databases">
        <authorList>
            <person name="Castelo-Branco R."/>
            <person name="Eusebio N."/>
            <person name="Adriana R."/>
            <person name="Vieira A."/>
            <person name="Brugerolle De Fraissinette N."/>
            <person name="Rezende De Castro R."/>
            <person name="Schneider M.P."/>
            <person name="Vasconcelos V."/>
            <person name="Leao P.N."/>
        </authorList>
    </citation>
    <scope>NUCLEOTIDE SEQUENCE</scope>
    <source>
        <strain evidence="8">LEGE 11480</strain>
    </source>
</reference>
<dbReference type="GO" id="GO:0016020">
    <property type="term" value="C:membrane"/>
    <property type="evidence" value="ECO:0007669"/>
    <property type="project" value="UniProtKB-SubCell"/>
</dbReference>
<evidence type="ECO:0000313" key="9">
    <source>
        <dbReference type="Proteomes" id="UP000625316"/>
    </source>
</evidence>
<feature type="transmembrane region" description="Helical" evidence="6">
    <location>
        <begin position="105"/>
        <end position="124"/>
    </location>
</feature>
<comment type="subcellular location">
    <subcellularLocation>
        <location evidence="1">Membrane</location>
        <topology evidence="1">Multi-pass membrane protein</topology>
    </subcellularLocation>
</comment>
<feature type="transmembrane region" description="Helical" evidence="6">
    <location>
        <begin position="47"/>
        <end position="63"/>
    </location>
</feature>
<evidence type="ECO:0000313" key="8">
    <source>
        <dbReference type="EMBL" id="MBE9028701.1"/>
    </source>
</evidence>
<protein>
    <submittedName>
        <fullName evidence="8">O-antigen ligase family protein</fullName>
    </submittedName>
</protein>
<gene>
    <name evidence="8" type="ORF">IQ266_02875</name>
</gene>
<evidence type="ECO:0000256" key="6">
    <source>
        <dbReference type="SAM" id="Phobius"/>
    </source>
</evidence>
<dbReference type="PANTHER" id="PTHR37422:SF13">
    <property type="entry name" value="LIPOPOLYSACCHARIDE BIOSYNTHESIS PROTEIN PA4999-RELATED"/>
    <property type="match status" value="1"/>
</dbReference>
<keyword evidence="3 6" id="KW-1133">Transmembrane helix</keyword>
<evidence type="ECO:0000256" key="4">
    <source>
        <dbReference type="ARBA" id="ARBA00023136"/>
    </source>
</evidence>
<keyword evidence="9" id="KW-1185">Reference proteome</keyword>
<sequence>MQQGHSKNSQILLVYQCILAMCAVLAFFTNADFFFFKTELLPPPTKFIPLFFGASLPIWYVFVRDRLRFFLPLVVWLCCFFVLSNLSSGLSRFSDVAVEESTRRMMTIFFVLTMAVIFSGPAVVQLWARRAVFIAMVISGVNVIIELFNPLTFAVIDFVDRPVGTLRYADRPAGLYIDPNKTAFALVLGLIFCIHLLPKKFRIPFILIVGMIIFVTFSRGAIFCWLVLLTFYSFTGVIEGKSILYWGLGTIACLTVLIASGVIDIYQLNAAGILTDDMLGRLEWFKNPLAKEGSADSRMEVAGAAIQMFLERPFLGHGIGSTLDLSTKISTHNTYLYFMADHGLFGAALVPSLIYSSGGGMQGKYRRLGIIFVVIVSLWGCFAHTLTDDRYILISFALMAAMKATDQAQSARGRPSPELAAPPMAMTAQNRSLRS</sequence>
<feature type="transmembrane region" description="Helical" evidence="6">
    <location>
        <begin position="243"/>
        <end position="266"/>
    </location>
</feature>
<organism evidence="8 9">
    <name type="scientific">Romeriopsis navalis LEGE 11480</name>
    <dbReference type="NCBI Taxonomy" id="2777977"/>
    <lineage>
        <taxon>Bacteria</taxon>
        <taxon>Bacillati</taxon>
        <taxon>Cyanobacteriota</taxon>
        <taxon>Cyanophyceae</taxon>
        <taxon>Leptolyngbyales</taxon>
        <taxon>Leptolyngbyaceae</taxon>
        <taxon>Romeriopsis</taxon>
        <taxon>Romeriopsis navalis</taxon>
    </lineage>
</organism>
<accession>A0A928VHG9</accession>
<name>A0A928VHG9_9CYAN</name>
<evidence type="ECO:0000256" key="1">
    <source>
        <dbReference type="ARBA" id="ARBA00004141"/>
    </source>
</evidence>
<keyword evidence="2 6" id="KW-0812">Transmembrane</keyword>
<evidence type="ECO:0000256" key="2">
    <source>
        <dbReference type="ARBA" id="ARBA00022692"/>
    </source>
</evidence>
<feature type="transmembrane region" description="Helical" evidence="6">
    <location>
        <begin position="368"/>
        <end position="386"/>
    </location>
</feature>
<dbReference type="AlphaFoldDB" id="A0A928VHG9"/>
<feature type="transmembrane region" description="Helical" evidence="6">
    <location>
        <begin position="205"/>
        <end position="231"/>
    </location>
</feature>
<keyword evidence="8" id="KW-0436">Ligase</keyword>
<dbReference type="InterPro" id="IPR007016">
    <property type="entry name" value="O-antigen_ligase-rel_domated"/>
</dbReference>
<dbReference type="EMBL" id="JADEXQ010000006">
    <property type="protein sequence ID" value="MBE9028701.1"/>
    <property type="molecule type" value="Genomic_DNA"/>
</dbReference>
<evidence type="ECO:0000256" key="5">
    <source>
        <dbReference type="SAM" id="MobiDB-lite"/>
    </source>
</evidence>
<keyword evidence="4 6" id="KW-0472">Membrane</keyword>
<dbReference type="Pfam" id="PF04932">
    <property type="entry name" value="Wzy_C"/>
    <property type="match status" value="1"/>
</dbReference>
<dbReference type="RefSeq" id="WP_264323524.1">
    <property type="nucleotide sequence ID" value="NZ_JADEXQ010000006.1"/>
</dbReference>
<feature type="transmembrane region" description="Helical" evidence="6">
    <location>
        <begin position="182"/>
        <end position="198"/>
    </location>
</feature>
<dbReference type="PANTHER" id="PTHR37422">
    <property type="entry name" value="TEICHURONIC ACID BIOSYNTHESIS PROTEIN TUAE"/>
    <property type="match status" value="1"/>
</dbReference>
<comment type="caution">
    <text evidence="8">The sequence shown here is derived from an EMBL/GenBank/DDBJ whole genome shotgun (WGS) entry which is preliminary data.</text>
</comment>
<dbReference type="InterPro" id="IPR051533">
    <property type="entry name" value="WaaL-like"/>
</dbReference>
<proteinExistence type="predicted"/>
<dbReference type="GO" id="GO:0016874">
    <property type="term" value="F:ligase activity"/>
    <property type="evidence" value="ECO:0007669"/>
    <property type="project" value="UniProtKB-KW"/>
</dbReference>
<evidence type="ECO:0000259" key="7">
    <source>
        <dbReference type="Pfam" id="PF04932"/>
    </source>
</evidence>
<feature type="domain" description="O-antigen ligase-related" evidence="7">
    <location>
        <begin position="206"/>
        <end position="349"/>
    </location>
</feature>
<evidence type="ECO:0000256" key="3">
    <source>
        <dbReference type="ARBA" id="ARBA00022989"/>
    </source>
</evidence>
<feature type="transmembrane region" description="Helical" evidence="6">
    <location>
        <begin position="12"/>
        <end position="35"/>
    </location>
</feature>
<dbReference type="Proteomes" id="UP000625316">
    <property type="component" value="Unassembled WGS sequence"/>
</dbReference>
<feature type="transmembrane region" description="Helical" evidence="6">
    <location>
        <begin position="70"/>
        <end position="93"/>
    </location>
</feature>
<feature type="region of interest" description="Disordered" evidence="5">
    <location>
        <begin position="411"/>
        <end position="435"/>
    </location>
</feature>